<dbReference type="InterPro" id="IPR036412">
    <property type="entry name" value="HAD-like_sf"/>
</dbReference>
<accession>A0ABT9W2F6</accession>
<dbReference type="PANTHER" id="PTHR10000:SF55">
    <property type="entry name" value="5-AMINO-6-(5-PHOSPHO-D-RIBITYLAMINO)URACIL PHOSPHATASE YCSE"/>
    <property type="match status" value="1"/>
</dbReference>
<reference evidence="1 2" key="1">
    <citation type="submission" date="2023-07" db="EMBL/GenBank/DDBJ databases">
        <title>Genomic Encyclopedia of Type Strains, Phase IV (KMG-IV): sequencing the most valuable type-strain genomes for metagenomic binning, comparative biology and taxonomic classification.</title>
        <authorList>
            <person name="Goeker M."/>
        </authorList>
    </citation>
    <scope>NUCLEOTIDE SEQUENCE [LARGE SCALE GENOMIC DNA]</scope>
    <source>
        <strain evidence="1 2">DSM 12751</strain>
    </source>
</reference>
<dbReference type="RefSeq" id="WP_307395702.1">
    <property type="nucleotide sequence ID" value="NZ_BAAADK010000030.1"/>
</dbReference>
<dbReference type="Gene3D" id="3.30.1240.10">
    <property type="match status" value="1"/>
</dbReference>
<keyword evidence="2" id="KW-1185">Reference proteome</keyword>
<dbReference type="PROSITE" id="PS01229">
    <property type="entry name" value="COF_2"/>
    <property type="match status" value="1"/>
</dbReference>
<evidence type="ECO:0000313" key="1">
    <source>
        <dbReference type="EMBL" id="MDQ0167025.1"/>
    </source>
</evidence>
<dbReference type="NCBIfam" id="TIGR01484">
    <property type="entry name" value="HAD-SF-IIB"/>
    <property type="match status" value="1"/>
</dbReference>
<dbReference type="InterPro" id="IPR000150">
    <property type="entry name" value="Cof"/>
</dbReference>
<gene>
    <name evidence="1" type="ORF">J2S11_002942</name>
</gene>
<evidence type="ECO:0000313" key="2">
    <source>
        <dbReference type="Proteomes" id="UP001235840"/>
    </source>
</evidence>
<organism evidence="1 2">
    <name type="scientific">Caldalkalibacillus horti</name>
    <dbReference type="NCBI Taxonomy" id="77523"/>
    <lineage>
        <taxon>Bacteria</taxon>
        <taxon>Bacillati</taxon>
        <taxon>Bacillota</taxon>
        <taxon>Bacilli</taxon>
        <taxon>Bacillales</taxon>
        <taxon>Bacillaceae</taxon>
        <taxon>Caldalkalibacillus</taxon>
    </lineage>
</organism>
<protein>
    <submittedName>
        <fullName evidence="1">Cof subfamily protein (Haloacid dehalogenase superfamily)</fullName>
    </submittedName>
</protein>
<dbReference type="NCBIfam" id="TIGR00099">
    <property type="entry name" value="Cof-subfamily"/>
    <property type="match status" value="1"/>
</dbReference>
<dbReference type="PANTHER" id="PTHR10000">
    <property type="entry name" value="PHOSPHOSERINE PHOSPHATASE"/>
    <property type="match status" value="1"/>
</dbReference>
<dbReference type="Gene3D" id="3.40.50.1000">
    <property type="entry name" value="HAD superfamily/HAD-like"/>
    <property type="match status" value="1"/>
</dbReference>
<name>A0ABT9W2F6_9BACI</name>
<dbReference type="SFLD" id="SFLDS00003">
    <property type="entry name" value="Haloacid_Dehalogenase"/>
    <property type="match status" value="1"/>
</dbReference>
<dbReference type="SUPFAM" id="SSF56784">
    <property type="entry name" value="HAD-like"/>
    <property type="match status" value="1"/>
</dbReference>
<dbReference type="SFLD" id="SFLDG01140">
    <property type="entry name" value="C2.B:_Phosphomannomutase_and_P"/>
    <property type="match status" value="1"/>
</dbReference>
<dbReference type="Pfam" id="PF08282">
    <property type="entry name" value="Hydrolase_3"/>
    <property type="match status" value="1"/>
</dbReference>
<comment type="caution">
    <text evidence="1">The sequence shown here is derived from an EMBL/GenBank/DDBJ whole genome shotgun (WGS) entry which is preliminary data.</text>
</comment>
<dbReference type="Proteomes" id="UP001235840">
    <property type="component" value="Unassembled WGS sequence"/>
</dbReference>
<dbReference type="InterPro" id="IPR006379">
    <property type="entry name" value="HAD-SF_hydro_IIB"/>
</dbReference>
<sequence length="301" mass="34186">MDTKSGIGFDHVAIKNVNIEAADIETIILDMDGTLLDEENQVTDEVKNYLMELRARGMYVFIATGRTINEIKDICPPDLKVDGMVTANGMAVFIKDQKQIEHFLPSQLIQEVIDQAGERGIFYEIHPEHGRGYALSRDKGYMEKMLEARPATVNENEWFSLVRSIKDEIAWKDKLEPEKLTKIYFFSPNLSVIQVWQEKLEEIKARIPFSTFSSTKHNVEIMVDGVSKATGIKYILKHYGLSAKHALAIGDGENDLPMFGLVSHPVAMKNAPEHVKEHTQIVTDFSHQENGVYHFLKKCFS</sequence>
<proteinExistence type="predicted"/>
<dbReference type="InterPro" id="IPR023214">
    <property type="entry name" value="HAD_sf"/>
</dbReference>
<dbReference type="EMBL" id="JAUSTY010000012">
    <property type="protein sequence ID" value="MDQ0167025.1"/>
    <property type="molecule type" value="Genomic_DNA"/>
</dbReference>